<dbReference type="Pfam" id="PF07690">
    <property type="entry name" value="MFS_1"/>
    <property type="match status" value="1"/>
</dbReference>
<feature type="transmembrane region" description="Helical" evidence="6">
    <location>
        <begin position="52"/>
        <end position="71"/>
    </location>
</feature>
<feature type="transmembrane region" description="Helical" evidence="6">
    <location>
        <begin position="78"/>
        <end position="96"/>
    </location>
</feature>
<dbReference type="InterPro" id="IPR036259">
    <property type="entry name" value="MFS_trans_sf"/>
</dbReference>
<comment type="subcellular location">
    <subcellularLocation>
        <location evidence="1">Cell membrane</location>
        <topology evidence="1">Multi-pass membrane protein</topology>
    </subcellularLocation>
</comment>
<dbReference type="Proteomes" id="UP001057998">
    <property type="component" value="Chromosome 2"/>
</dbReference>
<gene>
    <name evidence="8" type="ORF">NNL38_21190</name>
</gene>
<feature type="domain" description="Major facilitator superfamily (MFS) profile" evidence="7">
    <location>
        <begin position="10"/>
        <end position="380"/>
    </location>
</feature>
<feature type="transmembrane region" description="Helical" evidence="6">
    <location>
        <begin position="135"/>
        <end position="154"/>
    </location>
</feature>
<dbReference type="Gene3D" id="1.20.1250.20">
    <property type="entry name" value="MFS general substrate transporter like domains"/>
    <property type="match status" value="2"/>
</dbReference>
<sequence length="393" mass="41740">MSVRKIPTNHPLAYFFLAFIAMAGLSYINYLPSVVNALAGGLGFSDAQAGQVVALNGYGGLLGSTIAIFLVRRIHWQPAMYLFLALLAVIDISTLWVDHYGVMLGWRFLAGTFGGLCVGIGFSVLARLNNPDRAFGTLLLIQFSIGSLVIYGLPSLEALLNAYAVFGVMAGFVALSLAMMPFLPSLPRDNKSAESSMPLPEWCSNSLLLMLAITVYQIAASAVWAYVGLIGLGADIDADHVSLSIAATGLLGLLGAMLPVIGGKRFGRLYWVIAGVVLSVISALLLSMSPLTPLLYVTAMALLFFSWPAVQSYLLAVTAEMDRSGRLSTIAAVVSSVGLASGPLLASSLLDHGNFTVMLYACALTFLSSCFLVLKPVLAQEKTGTEEMTSQYQ</sequence>
<evidence type="ECO:0000259" key="7">
    <source>
        <dbReference type="PROSITE" id="PS50850"/>
    </source>
</evidence>
<evidence type="ECO:0000256" key="5">
    <source>
        <dbReference type="ARBA" id="ARBA00023136"/>
    </source>
</evidence>
<accession>A0ABY5GK57</accession>
<evidence type="ECO:0000256" key="4">
    <source>
        <dbReference type="ARBA" id="ARBA00022989"/>
    </source>
</evidence>
<evidence type="ECO:0000313" key="8">
    <source>
        <dbReference type="EMBL" id="UTV29536.1"/>
    </source>
</evidence>
<dbReference type="RefSeq" id="WP_255390854.1">
    <property type="nucleotide sequence ID" value="NZ_CP101509.1"/>
</dbReference>
<feature type="transmembrane region" description="Helical" evidence="6">
    <location>
        <begin position="358"/>
        <end position="378"/>
    </location>
</feature>
<keyword evidence="9" id="KW-1185">Reference proteome</keyword>
<evidence type="ECO:0000256" key="6">
    <source>
        <dbReference type="SAM" id="Phobius"/>
    </source>
</evidence>
<keyword evidence="3 6" id="KW-0812">Transmembrane</keyword>
<feature type="transmembrane region" description="Helical" evidence="6">
    <location>
        <begin position="294"/>
        <end position="315"/>
    </location>
</feature>
<dbReference type="PROSITE" id="PS50850">
    <property type="entry name" value="MFS"/>
    <property type="match status" value="1"/>
</dbReference>
<feature type="transmembrane region" description="Helical" evidence="6">
    <location>
        <begin position="207"/>
        <end position="229"/>
    </location>
</feature>
<keyword evidence="4 6" id="KW-1133">Transmembrane helix</keyword>
<keyword evidence="5 6" id="KW-0472">Membrane</keyword>
<dbReference type="InterPro" id="IPR011701">
    <property type="entry name" value="MFS"/>
</dbReference>
<dbReference type="PANTHER" id="PTHR43124">
    <property type="entry name" value="PURINE EFFLUX PUMP PBUE"/>
    <property type="match status" value="1"/>
</dbReference>
<organism evidence="8 9">
    <name type="scientific">Photobacterium atrarenae</name>
    <dbReference type="NCBI Taxonomy" id="865757"/>
    <lineage>
        <taxon>Bacteria</taxon>
        <taxon>Pseudomonadati</taxon>
        <taxon>Pseudomonadota</taxon>
        <taxon>Gammaproteobacteria</taxon>
        <taxon>Vibrionales</taxon>
        <taxon>Vibrionaceae</taxon>
        <taxon>Photobacterium</taxon>
    </lineage>
</organism>
<feature type="transmembrane region" description="Helical" evidence="6">
    <location>
        <begin position="327"/>
        <end position="346"/>
    </location>
</feature>
<keyword evidence="2" id="KW-1003">Cell membrane</keyword>
<name>A0ABY5GK57_9GAMM</name>
<feature type="transmembrane region" description="Helical" evidence="6">
    <location>
        <begin position="269"/>
        <end position="288"/>
    </location>
</feature>
<reference evidence="8" key="1">
    <citation type="submission" date="2022-07" db="EMBL/GenBank/DDBJ databases">
        <title>Genome sequencing of Photobacterium atrarenae GJH2-4.</title>
        <authorList>
            <person name="Park S.-J."/>
        </authorList>
    </citation>
    <scope>NUCLEOTIDE SEQUENCE</scope>
    <source>
        <strain evidence="8">GJH2-4</strain>
    </source>
</reference>
<evidence type="ECO:0000256" key="1">
    <source>
        <dbReference type="ARBA" id="ARBA00004651"/>
    </source>
</evidence>
<dbReference type="SUPFAM" id="SSF103473">
    <property type="entry name" value="MFS general substrate transporter"/>
    <property type="match status" value="1"/>
</dbReference>
<feature type="transmembrane region" description="Helical" evidence="6">
    <location>
        <begin position="12"/>
        <end position="32"/>
    </location>
</feature>
<protein>
    <submittedName>
        <fullName evidence="8">MFS transporter</fullName>
    </submittedName>
</protein>
<proteinExistence type="predicted"/>
<feature type="transmembrane region" description="Helical" evidence="6">
    <location>
        <begin position="160"/>
        <end position="186"/>
    </location>
</feature>
<dbReference type="EMBL" id="CP101509">
    <property type="protein sequence ID" value="UTV29536.1"/>
    <property type="molecule type" value="Genomic_DNA"/>
</dbReference>
<dbReference type="PANTHER" id="PTHR43124:SF10">
    <property type="entry name" value="PURINE EFFLUX PUMP PBUE"/>
    <property type="match status" value="1"/>
</dbReference>
<feature type="transmembrane region" description="Helical" evidence="6">
    <location>
        <begin position="241"/>
        <end position="262"/>
    </location>
</feature>
<evidence type="ECO:0000256" key="3">
    <source>
        <dbReference type="ARBA" id="ARBA00022692"/>
    </source>
</evidence>
<feature type="transmembrane region" description="Helical" evidence="6">
    <location>
        <begin position="108"/>
        <end position="128"/>
    </location>
</feature>
<evidence type="ECO:0000256" key="2">
    <source>
        <dbReference type="ARBA" id="ARBA00022475"/>
    </source>
</evidence>
<dbReference type="InterPro" id="IPR020846">
    <property type="entry name" value="MFS_dom"/>
</dbReference>
<evidence type="ECO:0000313" key="9">
    <source>
        <dbReference type="Proteomes" id="UP001057998"/>
    </source>
</evidence>
<dbReference type="InterPro" id="IPR050189">
    <property type="entry name" value="MFS_Efflux_Transporters"/>
</dbReference>